<sequence length="106" mass="12086">MYWTFCIRVNVNLRLRIFSRQNYVTLAQSIGYWATWCLITTAATTATATPVHDFTYGVRTQTQTSNRNAVLESLLGRFLVRLVGFFLESGKKNKYVYIILPIGTGP</sequence>
<name>A0A8D8TL93_9HEMI</name>
<accession>A0A8D8TL93</accession>
<dbReference type="AlphaFoldDB" id="A0A8D8TL93"/>
<reference evidence="1" key="1">
    <citation type="submission" date="2021-05" db="EMBL/GenBank/DDBJ databases">
        <authorList>
            <person name="Alioto T."/>
            <person name="Alioto T."/>
            <person name="Gomez Garrido J."/>
        </authorList>
    </citation>
    <scope>NUCLEOTIDE SEQUENCE</scope>
</reference>
<dbReference type="EMBL" id="HBUF01295289">
    <property type="protein sequence ID" value="CAG6690024.1"/>
    <property type="molecule type" value="Transcribed_RNA"/>
</dbReference>
<protein>
    <submittedName>
        <fullName evidence="1">Uncharacterized protein</fullName>
    </submittedName>
</protein>
<proteinExistence type="predicted"/>
<organism evidence="1">
    <name type="scientific">Cacopsylla melanoneura</name>
    <dbReference type="NCBI Taxonomy" id="428564"/>
    <lineage>
        <taxon>Eukaryota</taxon>
        <taxon>Metazoa</taxon>
        <taxon>Ecdysozoa</taxon>
        <taxon>Arthropoda</taxon>
        <taxon>Hexapoda</taxon>
        <taxon>Insecta</taxon>
        <taxon>Pterygota</taxon>
        <taxon>Neoptera</taxon>
        <taxon>Paraneoptera</taxon>
        <taxon>Hemiptera</taxon>
        <taxon>Sternorrhyncha</taxon>
        <taxon>Psylloidea</taxon>
        <taxon>Psyllidae</taxon>
        <taxon>Psyllinae</taxon>
        <taxon>Cacopsylla</taxon>
    </lineage>
</organism>
<evidence type="ECO:0000313" key="1">
    <source>
        <dbReference type="EMBL" id="CAG6690024.1"/>
    </source>
</evidence>